<dbReference type="SUPFAM" id="SSF51419">
    <property type="entry name" value="PLP-binding barrel"/>
    <property type="match status" value="1"/>
</dbReference>
<dbReference type="Pfam" id="PF02784">
    <property type="entry name" value="Orn_Arg_deC_N"/>
    <property type="match status" value="1"/>
</dbReference>
<dbReference type="Proteomes" id="UP000619260">
    <property type="component" value="Unassembled WGS sequence"/>
</dbReference>
<dbReference type="InterPro" id="IPR009006">
    <property type="entry name" value="Ala_racemase/Decarboxylase_C"/>
</dbReference>
<gene>
    <name evidence="11" type="ORF">Val02_63850</name>
</gene>
<evidence type="ECO:0000256" key="7">
    <source>
        <dbReference type="ARBA" id="ARBA00034138"/>
    </source>
</evidence>
<evidence type="ECO:0000256" key="1">
    <source>
        <dbReference type="ARBA" id="ARBA00001933"/>
    </source>
</evidence>
<keyword evidence="3" id="KW-0210">Decarboxylase</keyword>
<dbReference type="PROSITE" id="PS00878">
    <property type="entry name" value="ODR_DC_2_1"/>
    <property type="match status" value="1"/>
</dbReference>
<evidence type="ECO:0000256" key="5">
    <source>
        <dbReference type="ARBA" id="ARBA00023239"/>
    </source>
</evidence>
<dbReference type="InterPro" id="IPR022644">
    <property type="entry name" value="De-COase2_N"/>
</dbReference>
<evidence type="ECO:0000313" key="12">
    <source>
        <dbReference type="Proteomes" id="UP000619260"/>
    </source>
</evidence>
<dbReference type="CDD" id="cd00622">
    <property type="entry name" value="PLPDE_III_ODC"/>
    <property type="match status" value="1"/>
</dbReference>
<dbReference type="GO" id="GO:0005737">
    <property type="term" value="C:cytoplasm"/>
    <property type="evidence" value="ECO:0007669"/>
    <property type="project" value="TreeGrafter"/>
</dbReference>
<comment type="caution">
    <text evidence="11">The sequence shown here is derived from an EMBL/GenBank/DDBJ whole genome shotgun (WGS) entry which is preliminary data.</text>
</comment>
<evidence type="ECO:0000259" key="10">
    <source>
        <dbReference type="Pfam" id="PF02784"/>
    </source>
</evidence>
<evidence type="ECO:0000256" key="2">
    <source>
        <dbReference type="ARBA" id="ARBA00008872"/>
    </source>
</evidence>
<evidence type="ECO:0000313" key="11">
    <source>
        <dbReference type="EMBL" id="GIJ49499.1"/>
    </source>
</evidence>
<dbReference type="FunFam" id="3.20.20.10:FF:000008">
    <property type="entry name" value="Ornithine decarboxylase"/>
    <property type="match status" value="1"/>
</dbReference>
<dbReference type="EC" id="4.1.1.17" evidence="7"/>
<name>A0A8J3YPW5_9ACTN</name>
<accession>A0A8J3YPW5</accession>
<dbReference type="GO" id="GO:0033387">
    <property type="term" value="P:putrescine biosynthetic process from arginine, via ornithine"/>
    <property type="evidence" value="ECO:0007669"/>
    <property type="project" value="TreeGrafter"/>
</dbReference>
<organism evidence="11 12">
    <name type="scientific">Virgisporangium aliadipatigenens</name>
    <dbReference type="NCBI Taxonomy" id="741659"/>
    <lineage>
        <taxon>Bacteria</taxon>
        <taxon>Bacillati</taxon>
        <taxon>Actinomycetota</taxon>
        <taxon>Actinomycetes</taxon>
        <taxon>Micromonosporales</taxon>
        <taxon>Micromonosporaceae</taxon>
        <taxon>Virgisporangium</taxon>
    </lineage>
</organism>
<dbReference type="SUPFAM" id="SSF50621">
    <property type="entry name" value="Alanine racemase C-terminal domain-like"/>
    <property type="match status" value="1"/>
</dbReference>
<evidence type="ECO:0000256" key="4">
    <source>
        <dbReference type="ARBA" id="ARBA00022898"/>
    </source>
</evidence>
<sequence>MARPVSTPELVIDLDAVADAYRGIAAALPGIAVHYATKCNPHPDVLRRLHALGSRFEIASAAELELLETLGVAPGEVLYSNPVKPVAHIARAFATGVWRFAFDSHDEIAKLAQVAPGAAVVVRLAAPRTRSDVPSEGKFGVDPEQAVELVLAARARGLRPYGVAFHVGSQMLAPDAWSRPLRAVGWLMERLAEHGVRLSMVDLGGGFPARYAASPLPLAEYAAVIEAGLAGLPYGVEAVIEPGRAVVAEAGTLVASVIGTALRGGARWAHLDVGAFNGLMESLETGNRLRFPVRDSRDSAQRDRFHLTGPTCDSQDTILFDVELSADLSVGDHVYLGSTGAYTTVYASHFNGFAPPTVRCVSGQAAPGRGALVGAPPGQ</sequence>
<dbReference type="EMBL" id="BOPF01000028">
    <property type="protein sequence ID" value="GIJ49499.1"/>
    <property type="molecule type" value="Genomic_DNA"/>
</dbReference>
<dbReference type="PANTHER" id="PTHR11482:SF6">
    <property type="entry name" value="ORNITHINE DECARBOXYLASE 1-RELATED"/>
    <property type="match status" value="1"/>
</dbReference>
<proteinExistence type="inferred from homology"/>
<dbReference type="InterPro" id="IPR002433">
    <property type="entry name" value="Orn_de-COase"/>
</dbReference>
<reference evidence="11" key="1">
    <citation type="submission" date="2021-01" db="EMBL/GenBank/DDBJ databases">
        <title>Whole genome shotgun sequence of Virgisporangium aliadipatigenens NBRC 105644.</title>
        <authorList>
            <person name="Komaki H."/>
            <person name="Tamura T."/>
        </authorList>
    </citation>
    <scope>NUCLEOTIDE SEQUENCE</scope>
    <source>
        <strain evidence="11">NBRC 105644</strain>
    </source>
</reference>
<keyword evidence="12" id="KW-1185">Reference proteome</keyword>
<dbReference type="Gene3D" id="3.20.20.10">
    <property type="entry name" value="Alanine racemase"/>
    <property type="match status" value="1"/>
</dbReference>
<evidence type="ECO:0000256" key="6">
    <source>
        <dbReference type="ARBA" id="ARBA00034115"/>
    </source>
</evidence>
<evidence type="ECO:0000256" key="9">
    <source>
        <dbReference type="PIRSR" id="PIRSR600183-50"/>
    </source>
</evidence>
<dbReference type="PROSITE" id="PS00879">
    <property type="entry name" value="ODR_DC_2_2"/>
    <property type="match status" value="1"/>
</dbReference>
<dbReference type="PANTHER" id="PTHR11482">
    <property type="entry name" value="ARGININE/DIAMINOPIMELATE/ORNITHINE DECARBOXYLASE"/>
    <property type="match status" value="1"/>
</dbReference>
<evidence type="ECO:0000256" key="3">
    <source>
        <dbReference type="ARBA" id="ARBA00022793"/>
    </source>
</evidence>
<comment type="pathway">
    <text evidence="6">Amine and polyamine biosynthesis; putrescine biosynthesis via L-ornithine pathway; putrescine from L-ornithine: step 1/1.</text>
</comment>
<dbReference type="GO" id="GO:0004586">
    <property type="term" value="F:ornithine decarboxylase activity"/>
    <property type="evidence" value="ECO:0007669"/>
    <property type="project" value="UniProtKB-EC"/>
</dbReference>
<dbReference type="PRINTS" id="PR01179">
    <property type="entry name" value="ODADCRBXLASE"/>
</dbReference>
<protein>
    <recommendedName>
        <fullName evidence="7">ornithine decarboxylase</fullName>
        <ecNumber evidence="7">4.1.1.17</ecNumber>
    </recommendedName>
</protein>
<dbReference type="InterPro" id="IPR000183">
    <property type="entry name" value="Orn/DAP/Arg_de-COase"/>
</dbReference>
<keyword evidence="5" id="KW-0456">Lyase</keyword>
<dbReference type="AlphaFoldDB" id="A0A8J3YPW5"/>
<comment type="similarity">
    <text evidence="2">Belongs to the Orn/Lys/Arg decarboxylase class-II family.</text>
</comment>
<feature type="active site" description="Proton donor" evidence="9">
    <location>
        <position position="312"/>
    </location>
</feature>
<comment type="catalytic activity">
    <reaction evidence="8">
        <text>L-ornithine + H(+) = putrescine + CO2</text>
        <dbReference type="Rhea" id="RHEA:22964"/>
        <dbReference type="ChEBI" id="CHEBI:15378"/>
        <dbReference type="ChEBI" id="CHEBI:16526"/>
        <dbReference type="ChEBI" id="CHEBI:46911"/>
        <dbReference type="ChEBI" id="CHEBI:326268"/>
        <dbReference type="EC" id="4.1.1.17"/>
    </reaction>
</comment>
<feature type="modified residue" description="N6-(pyridoxal phosphate)lysine" evidence="9">
    <location>
        <position position="38"/>
    </location>
</feature>
<dbReference type="InterPro" id="IPR029066">
    <property type="entry name" value="PLP-binding_barrel"/>
</dbReference>
<keyword evidence="4 9" id="KW-0663">Pyridoxal phosphate</keyword>
<evidence type="ECO:0000256" key="8">
    <source>
        <dbReference type="ARBA" id="ARBA00049127"/>
    </source>
</evidence>
<dbReference type="InterPro" id="IPR022657">
    <property type="entry name" value="De-COase2_CS"/>
</dbReference>
<dbReference type="Gene3D" id="2.40.37.10">
    <property type="entry name" value="Lyase, Ornithine Decarboxylase, Chain A, domain 1"/>
    <property type="match status" value="1"/>
</dbReference>
<dbReference type="PRINTS" id="PR01182">
    <property type="entry name" value="ORNDCRBXLASE"/>
</dbReference>
<feature type="domain" description="Orn/DAP/Arg decarboxylase 2 N-terminal" evidence="10">
    <location>
        <begin position="16"/>
        <end position="248"/>
    </location>
</feature>
<dbReference type="RefSeq" id="WP_203902969.1">
    <property type="nucleotide sequence ID" value="NZ_BOPF01000028.1"/>
</dbReference>
<dbReference type="InterPro" id="IPR022653">
    <property type="entry name" value="De-COase2_pyr-phos_BS"/>
</dbReference>
<comment type="cofactor">
    <cofactor evidence="1 9">
        <name>pyridoxal 5'-phosphate</name>
        <dbReference type="ChEBI" id="CHEBI:597326"/>
    </cofactor>
</comment>